<dbReference type="Pfam" id="PF13621">
    <property type="entry name" value="Cupin_8"/>
    <property type="match status" value="1"/>
</dbReference>
<sequence length="494" mass="58313">MMKKRKQLQVSGSHRKLTKSSHSADSFLIPSHPLGIKPLGNLWTRTNDSVLSVTTRETSLGLFSIFNDECLLDVLSYLDGCSAAMLSCCSQYLYAFCSYNELWREWTLRDFTQCNFQSSWKNTYRKAFLRKKGRYDDCTDLTKIRCEQVYSDVLYRTWCTVHFHFPSYAVWWKRDNVPRMHTKDLDVDTFIQQFEKQSMPLVIQGLVTQWPAYEKWNRHYFIQHSHDFQFAVGPTQMTMQEYIHYMESNEDINPLYLFEKRFQQLPFASDYQVPEYFKDRDLFSLVEKHYNKRPDHSWLIYGPPRSGSRFHIDPNQTCAWNAVIQGRKKWVLFPPPPHADSPSPPGVFPSEDYSQVISPASLIEWFTNFYEEAKERNDIIECVVQSGELLFIPRGWWHIVLNLEESIAITENYVSESNLSHVLQFFESKPHQISGWHDDQDLQSLLIDAIQRERPNLLTRLDSDDRSLSHTKHPNRVNMNRKATDFRFNFASNP</sequence>
<dbReference type="Gene3D" id="1.20.1280.50">
    <property type="match status" value="1"/>
</dbReference>
<dbReference type="GO" id="GO:0046872">
    <property type="term" value="F:metal ion binding"/>
    <property type="evidence" value="ECO:0007669"/>
    <property type="project" value="UniProtKB-KW"/>
</dbReference>
<evidence type="ECO:0000256" key="3">
    <source>
        <dbReference type="ARBA" id="ARBA00023002"/>
    </source>
</evidence>
<dbReference type="GO" id="GO:0016491">
    <property type="term" value="F:oxidoreductase activity"/>
    <property type="evidence" value="ECO:0007669"/>
    <property type="project" value="UniProtKB-KW"/>
</dbReference>
<dbReference type="GO" id="GO:0000987">
    <property type="term" value="F:cis-regulatory region sequence-specific DNA binding"/>
    <property type="evidence" value="ECO:0007669"/>
    <property type="project" value="TreeGrafter"/>
</dbReference>
<dbReference type="Proteomes" id="UP001061958">
    <property type="component" value="Unassembled WGS sequence"/>
</dbReference>
<dbReference type="GO" id="GO:0005634">
    <property type="term" value="C:nucleus"/>
    <property type="evidence" value="ECO:0007669"/>
    <property type="project" value="UniProtKB-SubCell"/>
</dbReference>
<dbReference type="Pfam" id="PF00646">
    <property type="entry name" value="F-box"/>
    <property type="match status" value="1"/>
</dbReference>
<dbReference type="AlphaFoldDB" id="A0A9C7Q3K2"/>
<organism evidence="8 9">
    <name type="scientific">Galdieria partita</name>
    <dbReference type="NCBI Taxonomy" id="83374"/>
    <lineage>
        <taxon>Eukaryota</taxon>
        <taxon>Rhodophyta</taxon>
        <taxon>Bangiophyceae</taxon>
        <taxon>Galdieriales</taxon>
        <taxon>Galdieriaceae</taxon>
        <taxon>Galdieria</taxon>
    </lineage>
</organism>
<dbReference type="PANTHER" id="PTHR12480">
    <property type="entry name" value="ARGININE DEMETHYLASE AND LYSYL-HYDROXYLASE JMJD"/>
    <property type="match status" value="1"/>
</dbReference>
<evidence type="ECO:0000256" key="5">
    <source>
        <dbReference type="ARBA" id="ARBA00023242"/>
    </source>
</evidence>
<evidence type="ECO:0000256" key="6">
    <source>
        <dbReference type="SAM" id="MobiDB-lite"/>
    </source>
</evidence>
<dbReference type="OrthoDB" id="424465at2759"/>
<proteinExistence type="predicted"/>
<evidence type="ECO:0000256" key="2">
    <source>
        <dbReference type="ARBA" id="ARBA00022723"/>
    </source>
</evidence>
<dbReference type="Gene3D" id="2.60.120.650">
    <property type="entry name" value="Cupin"/>
    <property type="match status" value="1"/>
</dbReference>
<dbReference type="CDD" id="cd09917">
    <property type="entry name" value="F-box_SF"/>
    <property type="match status" value="1"/>
</dbReference>
<feature type="region of interest" description="Disordered" evidence="6">
    <location>
        <begin position="1"/>
        <end position="23"/>
    </location>
</feature>
<keyword evidence="2" id="KW-0479">Metal-binding</keyword>
<dbReference type="FunFam" id="2.60.120.650:FF:000045">
    <property type="entry name" value="F-box protein At1g78280"/>
    <property type="match status" value="1"/>
</dbReference>
<keyword evidence="4" id="KW-0408">Iron</keyword>
<dbReference type="InterPro" id="IPR050910">
    <property type="entry name" value="JMJD6_ArgDemeth/LysHydrox"/>
</dbReference>
<dbReference type="PROSITE" id="PS51184">
    <property type="entry name" value="JMJC"/>
    <property type="match status" value="1"/>
</dbReference>
<keyword evidence="5" id="KW-0539">Nucleus</keyword>
<evidence type="ECO:0000256" key="1">
    <source>
        <dbReference type="ARBA" id="ARBA00004123"/>
    </source>
</evidence>
<dbReference type="SMART" id="SM00558">
    <property type="entry name" value="JmjC"/>
    <property type="match status" value="1"/>
</dbReference>
<dbReference type="InterPro" id="IPR036047">
    <property type="entry name" value="F-box-like_dom_sf"/>
</dbReference>
<dbReference type="InterPro" id="IPR001810">
    <property type="entry name" value="F-box_dom"/>
</dbReference>
<feature type="domain" description="JmjC" evidence="7">
    <location>
        <begin position="262"/>
        <end position="430"/>
    </location>
</feature>
<dbReference type="SUPFAM" id="SSF81383">
    <property type="entry name" value="F-box domain"/>
    <property type="match status" value="1"/>
</dbReference>
<reference evidence="8" key="1">
    <citation type="journal article" date="2022" name="Proc. Natl. Acad. Sci. U.S.A.">
        <title>Life cycle and functional genomics of the unicellular red alga Galdieria for elucidating algal and plant evolution and industrial use.</title>
        <authorList>
            <person name="Hirooka S."/>
            <person name="Itabashi T."/>
            <person name="Ichinose T.M."/>
            <person name="Onuma R."/>
            <person name="Fujiwara T."/>
            <person name="Yamashita S."/>
            <person name="Jong L.W."/>
            <person name="Tomita R."/>
            <person name="Iwane A.H."/>
            <person name="Miyagishima S.Y."/>
        </authorList>
    </citation>
    <scope>NUCLEOTIDE SEQUENCE</scope>
    <source>
        <strain evidence="8">NBRC 102759</strain>
    </source>
</reference>
<evidence type="ECO:0000313" key="8">
    <source>
        <dbReference type="EMBL" id="GJQ15868.1"/>
    </source>
</evidence>
<reference evidence="8" key="2">
    <citation type="submission" date="2022-01" db="EMBL/GenBank/DDBJ databases">
        <authorList>
            <person name="Hirooka S."/>
            <person name="Miyagishima S.Y."/>
        </authorList>
    </citation>
    <scope>NUCLEOTIDE SEQUENCE</scope>
    <source>
        <strain evidence="8">NBRC 102759</strain>
    </source>
</reference>
<feature type="compositionally biased region" description="Basic residues" evidence="6">
    <location>
        <begin position="1"/>
        <end position="19"/>
    </location>
</feature>
<dbReference type="SUPFAM" id="SSF51197">
    <property type="entry name" value="Clavaminate synthase-like"/>
    <property type="match status" value="1"/>
</dbReference>
<keyword evidence="9" id="KW-1185">Reference proteome</keyword>
<evidence type="ECO:0000259" key="7">
    <source>
        <dbReference type="PROSITE" id="PS51184"/>
    </source>
</evidence>
<name>A0A9C7Q3K2_9RHOD</name>
<protein>
    <recommendedName>
        <fullName evidence="7">JmjC domain-containing protein</fullName>
    </recommendedName>
</protein>
<comment type="subcellular location">
    <subcellularLocation>
        <location evidence="1">Nucleus</location>
    </subcellularLocation>
</comment>
<evidence type="ECO:0000256" key="4">
    <source>
        <dbReference type="ARBA" id="ARBA00023004"/>
    </source>
</evidence>
<keyword evidence="3" id="KW-0560">Oxidoreductase</keyword>
<accession>A0A9C7Q3K2</accession>
<dbReference type="EMBL" id="BQMJ01000076">
    <property type="protein sequence ID" value="GJQ15868.1"/>
    <property type="molecule type" value="Genomic_DNA"/>
</dbReference>
<comment type="caution">
    <text evidence="8">The sequence shown here is derived from an EMBL/GenBank/DDBJ whole genome shotgun (WGS) entry which is preliminary data.</text>
</comment>
<dbReference type="InterPro" id="IPR041667">
    <property type="entry name" value="Cupin_8"/>
</dbReference>
<dbReference type="InterPro" id="IPR003347">
    <property type="entry name" value="JmjC_dom"/>
</dbReference>
<evidence type="ECO:0000313" key="9">
    <source>
        <dbReference type="Proteomes" id="UP001061958"/>
    </source>
</evidence>
<gene>
    <name evidence="8" type="ORF">GpartN1_g7659.t1</name>
</gene>
<dbReference type="PANTHER" id="PTHR12480:SF21">
    <property type="entry name" value="JMJC DOMAIN-CONTAINING PROTEIN 8"/>
    <property type="match status" value="1"/>
</dbReference>